<feature type="transmembrane region" description="Helical" evidence="6">
    <location>
        <begin position="89"/>
        <end position="117"/>
    </location>
</feature>
<dbReference type="GO" id="GO:0005789">
    <property type="term" value="C:endoplasmic reticulum membrane"/>
    <property type="evidence" value="ECO:0007669"/>
    <property type="project" value="UniProtKB-SubCell"/>
</dbReference>
<evidence type="ECO:0000256" key="2">
    <source>
        <dbReference type="ARBA" id="ARBA00022692"/>
    </source>
</evidence>
<reference evidence="8 9" key="1">
    <citation type="journal article" date="2019" name="Sci. Rep.">
        <title>A high-quality genome of Eragrostis curvula grass provides insights into Poaceae evolution and supports new strategies to enhance forage quality.</title>
        <authorList>
            <person name="Carballo J."/>
            <person name="Santos B.A.C.M."/>
            <person name="Zappacosta D."/>
            <person name="Garbus I."/>
            <person name="Selva J.P."/>
            <person name="Gallo C.A."/>
            <person name="Diaz A."/>
            <person name="Albertini E."/>
            <person name="Caccamo M."/>
            <person name="Echenique V."/>
        </authorList>
    </citation>
    <scope>NUCLEOTIDE SEQUENCE [LARGE SCALE GENOMIC DNA]</scope>
    <source>
        <strain evidence="9">cv. Victoria</strain>
        <tissue evidence="8">Leaf</tissue>
    </source>
</reference>
<keyword evidence="5 6" id="KW-0472">Membrane</keyword>
<dbReference type="InterPro" id="IPR003388">
    <property type="entry name" value="Reticulon"/>
</dbReference>
<gene>
    <name evidence="8" type="ORF">EJB05_18418</name>
</gene>
<evidence type="ECO:0000256" key="5">
    <source>
        <dbReference type="ARBA" id="ARBA00023136"/>
    </source>
</evidence>
<feature type="domain" description="Reticulon" evidence="7">
    <location>
        <begin position="64"/>
        <end position="126"/>
    </location>
</feature>
<dbReference type="EMBL" id="RWGY01000009">
    <property type="protein sequence ID" value="TVU36482.1"/>
    <property type="molecule type" value="Genomic_DNA"/>
</dbReference>
<evidence type="ECO:0000256" key="4">
    <source>
        <dbReference type="ARBA" id="ARBA00022989"/>
    </source>
</evidence>
<keyword evidence="2 6" id="KW-0812">Transmembrane</keyword>
<dbReference type="PROSITE" id="PS50845">
    <property type="entry name" value="RETICULON"/>
    <property type="match status" value="1"/>
</dbReference>
<evidence type="ECO:0000259" key="7">
    <source>
        <dbReference type="PROSITE" id="PS50845"/>
    </source>
</evidence>
<proteinExistence type="predicted"/>
<dbReference type="Gramene" id="TVU36482">
    <property type="protein sequence ID" value="TVU36482"/>
    <property type="gene ID" value="EJB05_18418"/>
</dbReference>
<evidence type="ECO:0000313" key="8">
    <source>
        <dbReference type="EMBL" id="TVU36482.1"/>
    </source>
</evidence>
<accession>A0A5J9VJC2</accession>
<evidence type="ECO:0000256" key="1">
    <source>
        <dbReference type="ARBA" id="ARBA00004477"/>
    </source>
</evidence>
<keyword evidence="3 6" id="KW-0256">Endoplasmic reticulum</keyword>
<comment type="caution">
    <text evidence="6">Lacks conserved residue(s) required for the propagation of feature annotation.</text>
</comment>
<protein>
    <recommendedName>
        <fullName evidence="6">Reticulon-like protein</fullName>
    </recommendedName>
</protein>
<comment type="subcellular location">
    <subcellularLocation>
        <location evidence="1 6">Endoplasmic reticulum membrane</location>
        <topology evidence="1 6">Multi-pass membrane protein</topology>
    </subcellularLocation>
</comment>
<comment type="caution">
    <text evidence="8">The sequence shown here is derived from an EMBL/GenBank/DDBJ whole genome shotgun (WGS) entry which is preliminary data.</text>
</comment>
<feature type="non-terminal residue" evidence="8">
    <location>
        <position position="1"/>
    </location>
</feature>
<name>A0A5J9VJC2_9POAL</name>
<organism evidence="8 9">
    <name type="scientific">Eragrostis curvula</name>
    <name type="common">weeping love grass</name>
    <dbReference type="NCBI Taxonomy" id="38414"/>
    <lineage>
        <taxon>Eukaryota</taxon>
        <taxon>Viridiplantae</taxon>
        <taxon>Streptophyta</taxon>
        <taxon>Embryophyta</taxon>
        <taxon>Tracheophyta</taxon>
        <taxon>Spermatophyta</taxon>
        <taxon>Magnoliopsida</taxon>
        <taxon>Liliopsida</taxon>
        <taxon>Poales</taxon>
        <taxon>Poaceae</taxon>
        <taxon>PACMAD clade</taxon>
        <taxon>Chloridoideae</taxon>
        <taxon>Eragrostideae</taxon>
        <taxon>Eragrostidinae</taxon>
        <taxon>Eragrostis</taxon>
    </lineage>
</organism>
<keyword evidence="9" id="KW-1185">Reference proteome</keyword>
<sequence length="126" mass="13942">FSLRIGLVNKVTPSLPFSPPLLFPCPFRLSHRLDSDRRRDPSGNGFPWPNMPPVPRPGIPALVMADVILWRRKEVAGGSVGRGGGFLGSLFYCVPCLTLLSFVSQVLMILLTVLFIWAKAARLLNR</sequence>
<dbReference type="AlphaFoldDB" id="A0A5J9VJC2"/>
<dbReference type="Pfam" id="PF02453">
    <property type="entry name" value="Reticulon"/>
    <property type="match status" value="1"/>
</dbReference>
<evidence type="ECO:0000256" key="6">
    <source>
        <dbReference type="RuleBase" id="RU363132"/>
    </source>
</evidence>
<dbReference type="Proteomes" id="UP000324897">
    <property type="component" value="Unassembled WGS sequence"/>
</dbReference>
<keyword evidence="4 6" id="KW-1133">Transmembrane helix</keyword>
<evidence type="ECO:0000313" key="9">
    <source>
        <dbReference type="Proteomes" id="UP000324897"/>
    </source>
</evidence>
<evidence type="ECO:0000256" key="3">
    <source>
        <dbReference type="ARBA" id="ARBA00022824"/>
    </source>
</evidence>